<dbReference type="InterPro" id="IPR023606">
    <property type="entry name" value="CoA-Trfase_III_dom_1_sf"/>
</dbReference>
<dbReference type="PANTHER" id="PTHR48229:SF1">
    <property type="entry name" value="ALPHA METHYLACYL-COA RACEMASE-RELATED"/>
    <property type="match status" value="1"/>
</dbReference>
<keyword evidence="3" id="KW-1185">Reference proteome</keyword>
<reference evidence="2 3" key="1">
    <citation type="submission" date="2018-02" db="EMBL/GenBank/DDBJ databases">
        <title>The genomes of Aspergillus section Nigri reveals drivers in fungal speciation.</title>
        <authorList>
            <consortium name="DOE Joint Genome Institute"/>
            <person name="Vesth T.C."/>
            <person name="Nybo J."/>
            <person name="Theobald S."/>
            <person name="Brandl J."/>
            <person name="Frisvad J.C."/>
            <person name="Nielsen K.F."/>
            <person name="Lyhne E.K."/>
            <person name="Kogle M.E."/>
            <person name="Kuo A."/>
            <person name="Riley R."/>
            <person name="Clum A."/>
            <person name="Nolan M."/>
            <person name="Lipzen A."/>
            <person name="Salamov A."/>
            <person name="Henrissat B."/>
            <person name="Wiebenga A."/>
            <person name="De vries R.P."/>
            <person name="Grigoriev I.V."/>
            <person name="Mortensen U.H."/>
            <person name="Andersen M.R."/>
            <person name="Baker S.E."/>
        </authorList>
    </citation>
    <scope>NUCLEOTIDE SEQUENCE [LARGE SCALE GENOMIC DNA]</scope>
    <source>
        <strain evidence="2 3">CBS 707.79</strain>
    </source>
</reference>
<keyword evidence="2" id="KW-0808">Transferase</keyword>
<dbReference type="SUPFAM" id="SSF89796">
    <property type="entry name" value="CoA-transferase family III (CaiB/BaiF)"/>
    <property type="match status" value="2"/>
</dbReference>
<dbReference type="GO" id="GO:0016740">
    <property type="term" value="F:transferase activity"/>
    <property type="evidence" value="ECO:0007669"/>
    <property type="project" value="UniProtKB-KW"/>
</dbReference>
<gene>
    <name evidence="2" type="ORF">BO71DRAFT_427925</name>
</gene>
<dbReference type="InterPro" id="IPR003673">
    <property type="entry name" value="CoA-Trfase_fam_III"/>
</dbReference>
<dbReference type="EMBL" id="KZ825836">
    <property type="protein sequence ID" value="PYH96495.1"/>
    <property type="molecule type" value="Genomic_DNA"/>
</dbReference>
<evidence type="ECO:0000256" key="1">
    <source>
        <dbReference type="ARBA" id="ARBA00008383"/>
    </source>
</evidence>
<protein>
    <submittedName>
        <fullName evidence="2">CoA-transferase family III</fullName>
    </submittedName>
</protein>
<comment type="similarity">
    <text evidence="1">Belongs to the CoA-transferase III family.</text>
</comment>
<dbReference type="Gene3D" id="3.40.50.10540">
    <property type="entry name" value="Crotonobetainyl-coa:carnitine coa-transferase, domain 1"/>
    <property type="match status" value="1"/>
</dbReference>
<dbReference type="VEuPathDB" id="FungiDB:BO71DRAFT_427925"/>
<name>A0A319DGB2_9EURO</name>
<evidence type="ECO:0000313" key="2">
    <source>
        <dbReference type="EMBL" id="PYH96495.1"/>
    </source>
</evidence>
<sequence length="440" mass="49380">MNLERATLFGFQALVAKVNGNTRSNSEVKMYLKDTDIYAAQSNPYRRMAASMYQTKNENDFFHLHGCLSPTATLNMIGLDGYRDDLTEHKDIHNAIQSRVHKFTATELEHLNQSVEHAGVMVYTHEKFKDSPHGRANIQQPWWKCLRLPGSSPPTHFPVLGTRRILKGIRVLELTCIITDPVIGRILAEYGADVLRITSSSVPDVPFFQVNGNMGKCTVDIDLKTPDGRQHFEELLSDADVLIDGFRPGGIVYVDENCFGHEGEWCDRPGWQQIADCLTGFARSYGEFLGRSEPIVSPLPIADYGAGCMGAITASIGLYNRAQNGGSHHGKVSLMQFNLLLFAVAFFDLRYSDGVDRSSRLALEMLQEKFPWLFISRSILGAEEHTETWYSHHFGADVEVVRPVVDIDGVENTFRRASRPNGADLLDSWGNMFEERKEGM</sequence>
<dbReference type="InterPro" id="IPR052985">
    <property type="entry name" value="CoA-trans_III_biosynth/detox"/>
</dbReference>
<proteinExistence type="inferred from homology"/>
<accession>A0A319DGB2</accession>
<dbReference type="PANTHER" id="PTHR48229">
    <property type="entry name" value="CAIB/BAIF FAMILY ENZYME (AFU_ORTHOLOGUE AFUA_1G05360)-RELATED"/>
    <property type="match status" value="1"/>
</dbReference>
<dbReference type="OrthoDB" id="2308815at2759"/>
<dbReference type="Proteomes" id="UP000247810">
    <property type="component" value="Unassembled WGS sequence"/>
</dbReference>
<dbReference type="STRING" id="1448320.A0A319DGB2"/>
<organism evidence="2 3">
    <name type="scientific">Aspergillus ellipticus CBS 707.79</name>
    <dbReference type="NCBI Taxonomy" id="1448320"/>
    <lineage>
        <taxon>Eukaryota</taxon>
        <taxon>Fungi</taxon>
        <taxon>Dikarya</taxon>
        <taxon>Ascomycota</taxon>
        <taxon>Pezizomycotina</taxon>
        <taxon>Eurotiomycetes</taxon>
        <taxon>Eurotiomycetidae</taxon>
        <taxon>Eurotiales</taxon>
        <taxon>Aspergillaceae</taxon>
        <taxon>Aspergillus</taxon>
        <taxon>Aspergillus subgen. Circumdati</taxon>
    </lineage>
</organism>
<dbReference type="AlphaFoldDB" id="A0A319DGB2"/>
<evidence type="ECO:0000313" key="3">
    <source>
        <dbReference type="Proteomes" id="UP000247810"/>
    </source>
</evidence>
<dbReference type="Pfam" id="PF02515">
    <property type="entry name" value="CoA_transf_3"/>
    <property type="match status" value="1"/>
</dbReference>